<dbReference type="GO" id="GO:0008168">
    <property type="term" value="F:methyltransferase activity"/>
    <property type="evidence" value="ECO:0007669"/>
    <property type="project" value="UniProtKB-KW"/>
</dbReference>
<protein>
    <submittedName>
        <fullName evidence="1">S-adenosyl-L-methionine-dependent methyltransferase</fullName>
    </submittedName>
</protein>
<dbReference type="InterPro" id="IPR029063">
    <property type="entry name" value="SAM-dependent_MTases_sf"/>
</dbReference>
<reference evidence="1" key="2">
    <citation type="submission" date="2023-05" db="EMBL/GenBank/DDBJ databases">
        <authorList>
            <person name="Schelkunov M.I."/>
        </authorList>
    </citation>
    <scope>NUCLEOTIDE SEQUENCE</scope>
    <source>
        <strain evidence="1">Hsosn_3</strain>
        <tissue evidence="1">Leaf</tissue>
    </source>
</reference>
<comment type="caution">
    <text evidence="1">The sequence shown here is derived from an EMBL/GenBank/DDBJ whole genome shotgun (WGS) entry which is preliminary data.</text>
</comment>
<dbReference type="PANTHER" id="PTHR33593">
    <property type="entry name" value="DUF1442 FAMILY PROTEIN"/>
    <property type="match status" value="1"/>
</dbReference>
<dbReference type="Gene3D" id="3.40.50.150">
    <property type="entry name" value="Vaccinia Virus protein VP39"/>
    <property type="match status" value="1"/>
</dbReference>
<reference evidence="1" key="1">
    <citation type="submission" date="2023-02" db="EMBL/GenBank/DDBJ databases">
        <title>Genome of toxic invasive species Heracleum sosnowskyi carries increased number of genes despite the absence of recent whole-genome duplications.</title>
        <authorList>
            <person name="Schelkunov M."/>
            <person name="Shtratnikova V."/>
            <person name="Makarenko M."/>
            <person name="Klepikova A."/>
            <person name="Omelchenko D."/>
            <person name="Novikova G."/>
            <person name="Obukhova E."/>
            <person name="Bogdanov V."/>
            <person name="Penin A."/>
            <person name="Logacheva M."/>
        </authorList>
    </citation>
    <scope>NUCLEOTIDE SEQUENCE</scope>
    <source>
        <strain evidence="1">Hsosn_3</strain>
        <tissue evidence="1">Leaf</tissue>
    </source>
</reference>
<keyword evidence="1" id="KW-0489">Methyltransferase</keyword>
<dbReference type="AlphaFoldDB" id="A0AAD8ILH5"/>
<keyword evidence="1" id="KW-0808">Transferase</keyword>
<dbReference type="EMBL" id="JAUIZM010000004">
    <property type="protein sequence ID" value="KAK1386848.1"/>
    <property type="molecule type" value="Genomic_DNA"/>
</dbReference>
<evidence type="ECO:0000313" key="2">
    <source>
        <dbReference type="Proteomes" id="UP001237642"/>
    </source>
</evidence>
<accession>A0AAD8ILH5</accession>
<evidence type="ECO:0000313" key="1">
    <source>
        <dbReference type="EMBL" id="KAK1386848.1"/>
    </source>
</evidence>
<dbReference type="PANTHER" id="PTHR33593:SF16">
    <property type="entry name" value="OS08G0110600 PROTEIN"/>
    <property type="match status" value="1"/>
</dbReference>
<name>A0AAD8ILH5_9APIA</name>
<proteinExistence type="predicted"/>
<dbReference type="Pfam" id="PF07279">
    <property type="entry name" value="DUF1442"/>
    <property type="match status" value="1"/>
</dbReference>
<dbReference type="InterPro" id="IPR009902">
    <property type="entry name" value="DUF1442"/>
</dbReference>
<sequence>MEWSAQDATNAYLNTLDLCKVKNQKCNLENTEPLIEPECMELISALAAGSKAKLLVEITTQGISSLTIPLAVAAKQTGGKVICLVPRRENTKKIIEKQLKSYDNIIVDLKKVMRFVIGDPCEAIKHYKKIDFAVIDGNFEDHSRLFKCIDMNSKGSVVVVNSTLCKRTFGEVVKGNGGAASVVTLPIGQGMELTRIGSSAGRCKFGKSRRFYVVDERRSC</sequence>
<keyword evidence="2" id="KW-1185">Reference proteome</keyword>
<gene>
    <name evidence="1" type="ORF">POM88_015026</name>
</gene>
<dbReference type="GO" id="GO:0032259">
    <property type="term" value="P:methylation"/>
    <property type="evidence" value="ECO:0007669"/>
    <property type="project" value="UniProtKB-KW"/>
</dbReference>
<organism evidence="1 2">
    <name type="scientific">Heracleum sosnowskyi</name>
    <dbReference type="NCBI Taxonomy" id="360622"/>
    <lineage>
        <taxon>Eukaryota</taxon>
        <taxon>Viridiplantae</taxon>
        <taxon>Streptophyta</taxon>
        <taxon>Embryophyta</taxon>
        <taxon>Tracheophyta</taxon>
        <taxon>Spermatophyta</taxon>
        <taxon>Magnoliopsida</taxon>
        <taxon>eudicotyledons</taxon>
        <taxon>Gunneridae</taxon>
        <taxon>Pentapetalae</taxon>
        <taxon>asterids</taxon>
        <taxon>campanulids</taxon>
        <taxon>Apiales</taxon>
        <taxon>Apiaceae</taxon>
        <taxon>Apioideae</taxon>
        <taxon>apioid superclade</taxon>
        <taxon>Tordylieae</taxon>
        <taxon>Tordyliinae</taxon>
        <taxon>Heracleum</taxon>
    </lineage>
</organism>
<dbReference type="Proteomes" id="UP001237642">
    <property type="component" value="Unassembled WGS sequence"/>
</dbReference>